<proteinExistence type="predicted"/>
<dbReference type="InterPro" id="IPR028082">
    <property type="entry name" value="Peripla_BP_I"/>
</dbReference>
<dbReference type="Pfam" id="PF13377">
    <property type="entry name" value="Peripla_BP_3"/>
    <property type="match status" value="1"/>
</dbReference>
<dbReference type="SUPFAM" id="SSF53822">
    <property type="entry name" value="Periplasmic binding protein-like I"/>
    <property type="match status" value="1"/>
</dbReference>
<dbReference type="GO" id="GO:0000976">
    <property type="term" value="F:transcription cis-regulatory region binding"/>
    <property type="evidence" value="ECO:0007669"/>
    <property type="project" value="TreeGrafter"/>
</dbReference>
<dbReference type="KEGG" id="mliy:RYJ27_02945"/>
<keyword evidence="3" id="KW-0804">Transcription</keyword>
<dbReference type="RefSeq" id="WP_330171269.1">
    <property type="nucleotide sequence ID" value="NZ_CP137080.1"/>
</dbReference>
<dbReference type="PROSITE" id="PS00356">
    <property type="entry name" value="HTH_LACI_1"/>
    <property type="match status" value="1"/>
</dbReference>
<keyword evidence="1" id="KW-0805">Transcription regulation</keyword>
<evidence type="ECO:0000256" key="2">
    <source>
        <dbReference type="ARBA" id="ARBA00023125"/>
    </source>
</evidence>
<evidence type="ECO:0000313" key="5">
    <source>
        <dbReference type="EMBL" id="WOQ70188.1"/>
    </source>
</evidence>
<keyword evidence="2 5" id="KW-0238">DNA-binding</keyword>
<evidence type="ECO:0000259" key="4">
    <source>
        <dbReference type="PROSITE" id="PS50932"/>
    </source>
</evidence>
<dbReference type="PANTHER" id="PTHR30146">
    <property type="entry name" value="LACI-RELATED TRANSCRIPTIONAL REPRESSOR"/>
    <property type="match status" value="1"/>
</dbReference>
<dbReference type="CDD" id="cd01392">
    <property type="entry name" value="HTH_LacI"/>
    <property type="match status" value="1"/>
</dbReference>
<dbReference type="PANTHER" id="PTHR30146:SF109">
    <property type="entry name" value="HTH-TYPE TRANSCRIPTIONAL REGULATOR GALS"/>
    <property type="match status" value="1"/>
</dbReference>
<protein>
    <submittedName>
        <fullName evidence="5">LacI family DNA-binding transcriptional regulator</fullName>
    </submittedName>
</protein>
<accession>A0AAU0MHY7</accession>
<keyword evidence="6" id="KW-1185">Reference proteome</keyword>
<sequence length="340" mass="36029">MSGIADVARAAGVSKSTASRALTGRGYVSEHTRSRVRDAAERLGYVASTNAASLVTGRTHNIALIVPRVNRWYFGSVIEGVERSLISAGFDLTLFVAEPDSRDRESLYAHFLARKRFDGVLAVALEPDDDDIERLRDYGKPFLHIGNELPGITTLGVDNFVIGRMMTEHLLTLGHTDIAFLGRTPPSEPSARDVDDRSAGYLAAMTEAGLAGSARLEPATLTLPDGYAAAASLLADRTSRPSGIVAACDEIGIGTIIAARRLGIAVPAQLSVVAVDGHDYADMFTLTTIEQDPAAQGEEAVRLLLEQIAGADARPVRHSAPARLVVRASTAPPAHTLAAV</sequence>
<dbReference type="CDD" id="cd06267">
    <property type="entry name" value="PBP1_LacI_sugar_binding-like"/>
    <property type="match status" value="1"/>
</dbReference>
<dbReference type="SMART" id="SM00354">
    <property type="entry name" value="HTH_LACI"/>
    <property type="match status" value="1"/>
</dbReference>
<dbReference type="Gene3D" id="3.40.50.2300">
    <property type="match status" value="2"/>
</dbReference>
<evidence type="ECO:0000256" key="3">
    <source>
        <dbReference type="ARBA" id="ARBA00023163"/>
    </source>
</evidence>
<name>A0AAU0MHY7_9MICO</name>
<reference evidence="5 6" key="1">
    <citation type="submission" date="2023-10" db="EMBL/GenBank/DDBJ databases">
        <title>Y20.</title>
        <authorList>
            <person name="Zhang G."/>
            <person name="Ding Y."/>
        </authorList>
    </citation>
    <scope>NUCLEOTIDE SEQUENCE [LARGE SCALE GENOMIC DNA]</scope>
    <source>
        <strain evidence="5 6">Y20</strain>
    </source>
</reference>
<feature type="domain" description="HTH lacI-type" evidence="4">
    <location>
        <begin position="2"/>
        <end position="56"/>
    </location>
</feature>
<dbReference type="EMBL" id="CP137080">
    <property type="protein sequence ID" value="WOQ70188.1"/>
    <property type="molecule type" value="Genomic_DNA"/>
</dbReference>
<dbReference type="Pfam" id="PF00356">
    <property type="entry name" value="LacI"/>
    <property type="match status" value="1"/>
</dbReference>
<dbReference type="Gene3D" id="1.10.260.40">
    <property type="entry name" value="lambda repressor-like DNA-binding domains"/>
    <property type="match status" value="1"/>
</dbReference>
<dbReference type="GO" id="GO:0003700">
    <property type="term" value="F:DNA-binding transcription factor activity"/>
    <property type="evidence" value="ECO:0007669"/>
    <property type="project" value="TreeGrafter"/>
</dbReference>
<dbReference type="AlphaFoldDB" id="A0AAU0MHY7"/>
<evidence type="ECO:0000313" key="6">
    <source>
        <dbReference type="Proteomes" id="UP001329313"/>
    </source>
</evidence>
<organism evidence="5 6">
    <name type="scientific">Microbacterium limosum</name>
    <dbReference type="NCBI Taxonomy" id="3079935"/>
    <lineage>
        <taxon>Bacteria</taxon>
        <taxon>Bacillati</taxon>
        <taxon>Actinomycetota</taxon>
        <taxon>Actinomycetes</taxon>
        <taxon>Micrococcales</taxon>
        <taxon>Microbacteriaceae</taxon>
        <taxon>Microbacterium</taxon>
    </lineage>
</organism>
<evidence type="ECO:0000256" key="1">
    <source>
        <dbReference type="ARBA" id="ARBA00023015"/>
    </source>
</evidence>
<dbReference type="InterPro" id="IPR046335">
    <property type="entry name" value="LacI/GalR-like_sensor"/>
</dbReference>
<dbReference type="PROSITE" id="PS50932">
    <property type="entry name" value="HTH_LACI_2"/>
    <property type="match status" value="1"/>
</dbReference>
<dbReference type="SUPFAM" id="SSF47413">
    <property type="entry name" value="lambda repressor-like DNA-binding domains"/>
    <property type="match status" value="1"/>
</dbReference>
<gene>
    <name evidence="5" type="ORF">RYJ27_02945</name>
</gene>
<dbReference type="Proteomes" id="UP001329313">
    <property type="component" value="Chromosome"/>
</dbReference>
<dbReference type="InterPro" id="IPR010982">
    <property type="entry name" value="Lambda_DNA-bd_dom_sf"/>
</dbReference>
<dbReference type="InterPro" id="IPR000843">
    <property type="entry name" value="HTH_LacI"/>
</dbReference>